<dbReference type="EMBL" id="CP003703">
    <property type="protein sequence ID" value="AFN64851.1"/>
    <property type="molecule type" value="Genomic_DNA"/>
</dbReference>
<dbReference type="HOGENOM" id="CLU_1228817_0_0_14"/>
<accession>I6YA83</accession>
<dbReference type="AlphaFoldDB" id="I6YA83"/>
<dbReference type="PATRIC" id="fig|1197325.3.peg.49"/>
<organism evidence="2 3">
    <name type="scientific">Mycoplasma wenyonii (strain Massachusetts)</name>
    <name type="common">Eperythrozoon wenyonii</name>
    <dbReference type="NCBI Taxonomy" id="1197325"/>
    <lineage>
        <taxon>Bacteria</taxon>
        <taxon>Bacillati</taxon>
        <taxon>Mycoplasmatota</taxon>
        <taxon>Mollicutes</taxon>
        <taxon>Mycoplasmataceae</taxon>
        <taxon>Mycoplasma</taxon>
    </lineage>
</organism>
<reference evidence="2 3" key="1">
    <citation type="journal article" date="2012" name="J. Bacteriol.">
        <title>Complete genome sequence of Mycoplasma wenyonii strain Massachusetts.</title>
        <authorList>
            <person name="Dos Santos A.P."/>
            <person name="Guimaraes A.M."/>
            <person name="do Nascimento N.C."/>
            <person name="Sanmiguel P.J."/>
            <person name="Messick J.B."/>
        </authorList>
    </citation>
    <scope>NUCLEOTIDE SEQUENCE [LARGE SCALE GENOMIC DNA]</scope>
    <source>
        <strain evidence="2 3">Massachusetts</strain>
    </source>
</reference>
<dbReference type="RefSeq" id="WP_014849561.1">
    <property type="nucleotide sequence ID" value="NC_018149.1"/>
</dbReference>
<feature type="region of interest" description="Disordered" evidence="1">
    <location>
        <begin position="40"/>
        <end position="67"/>
    </location>
</feature>
<gene>
    <name evidence="2" type="ordered locus">WEN_00220</name>
</gene>
<dbReference type="Proteomes" id="UP000009005">
    <property type="component" value="Chromosome"/>
</dbReference>
<sequence>MFVVTTLAKLGAGVLVVVGGGCVTSVALWQTGYIGTNNAEGSSSVGTQPLQDSHVQATQSDTSLDSDGFWQPRQDTSQITQPLATQTDNCKILNSTDWTQTIEGLKKTNKDYVVISCENTGSQLKNWTGFFPKEDLSEEDLTADKTLIIRTNTQDVEEIEEENIDAESNFRTTFTSTIFASGSLTGDWGSQPENIDNKELTVFQPTADSESDKKFYLIIPKLTGK</sequence>
<evidence type="ECO:0000256" key="1">
    <source>
        <dbReference type="SAM" id="MobiDB-lite"/>
    </source>
</evidence>
<keyword evidence="3" id="KW-1185">Reference proteome</keyword>
<evidence type="ECO:0000313" key="3">
    <source>
        <dbReference type="Proteomes" id="UP000009005"/>
    </source>
</evidence>
<name>I6YA83_MYCWM</name>
<dbReference type="STRING" id="1197325.WEN_00220"/>
<proteinExistence type="predicted"/>
<feature type="compositionally biased region" description="Polar residues" evidence="1">
    <location>
        <begin position="40"/>
        <end position="65"/>
    </location>
</feature>
<evidence type="ECO:0000313" key="2">
    <source>
        <dbReference type="EMBL" id="AFN64851.1"/>
    </source>
</evidence>
<dbReference type="OrthoDB" id="403309at2"/>
<protein>
    <submittedName>
        <fullName evidence="2">Uncharacterized protein</fullName>
    </submittedName>
</protein>
<dbReference type="KEGG" id="mwe:WEN_00220"/>